<name>A0A168CEH7_9HYPO</name>
<accession>A0A168CEH7</accession>
<organism evidence="1 2">
    <name type="scientific">Moelleriella libera RCEF 2490</name>
    <dbReference type="NCBI Taxonomy" id="1081109"/>
    <lineage>
        <taxon>Eukaryota</taxon>
        <taxon>Fungi</taxon>
        <taxon>Dikarya</taxon>
        <taxon>Ascomycota</taxon>
        <taxon>Pezizomycotina</taxon>
        <taxon>Sordariomycetes</taxon>
        <taxon>Hypocreomycetidae</taxon>
        <taxon>Hypocreales</taxon>
        <taxon>Clavicipitaceae</taxon>
        <taxon>Moelleriella</taxon>
    </lineage>
</organism>
<proteinExistence type="predicted"/>
<gene>
    <name evidence="1" type="ORF">AAL_03723</name>
</gene>
<dbReference type="OrthoDB" id="3145928at2759"/>
<sequence length="198" mass="22736">MSFIKLQLFVHVDFHEADELYWDRFIPKFRRMVDMAEQIAEIDSRRGGNQHPCIPIFEFAPSRIYMVYLVASVCRDFETRSRPLIVVSNMGRKDGVIDSASLTSFAEAKMRLETSGKDLIPLEAPKQCTCIPNEFICKYHRVRERCVEFLGNGRARLVVETFHDDAAETRVGALNVHVDEQSQLSTQGSEPLRRTPKV</sequence>
<keyword evidence="2" id="KW-1185">Reference proteome</keyword>
<reference evidence="1 2" key="1">
    <citation type="journal article" date="2016" name="Genome Biol. Evol.">
        <title>Divergent and convergent evolution of fungal pathogenicity.</title>
        <authorList>
            <person name="Shang Y."/>
            <person name="Xiao G."/>
            <person name="Zheng P."/>
            <person name="Cen K."/>
            <person name="Zhan S."/>
            <person name="Wang C."/>
        </authorList>
    </citation>
    <scope>NUCLEOTIDE SEQUENCE [LARGE SCALE GENOMIC DNA]</scope>
    <source>
        <strain evidence="1 2">RCEF 2490</strain>
    </source>
</reference>
<evidence type="ECO:0000313" key="1">
    <source>
        <dbReference type="EMBL" id="KZZ96494.1"/>
    </source>
</evidence>
<comment type="caution">
    <text evidence="1">The sequence shown here is derived from an EMBL/GenBank/DDBJ whole genome shotgun (WGS) entry which is preliminary data.</text>
</comment>
<dbReference type="Proteomes" id="UP000078544">
    <property type="component" value="Unassembled WGS sequence"/>
</dbReference>
<dbReference type="AlphaFoldDB" id="A0A168CEH7"/>
<protein>
    <submittedName>
        <fullName evidence="1">Uncharacterized protein</fullName>
    </submittedName>
</protein>
<evidence type="ECO:0000313" key="2">
    <source>
        <dbReference type="Proteomes" id="UP000078544"/>
    </source>
</evidence>
<dbReference type="EMBL" id="AZGY01000007">
    <property type="protein sequence ID" value="KZZ96494.1"/>
    <property type="molecule type" value="Genomic_DNA"/>
</dbReference>